<evidence type="ECO:0000313" key="12">
    <source>
        <dbReference type="EMBL" id="EGL39241.1"/>
    </source>
</evidence>
<evidence type="ECO:0000256" key="9">
    <source>
        <dbReference type="SAM" id="MobiDB-lite"/>
    </source>
</evidence>
<keyword evidence="7" id="KW-0408">Iron</keyword>
<evidence type="ECO:0000256" key="6">
    <source>
        <dbReference type="ARBA" id="ARBA00023002"/>
    </source>
</evidence>
<dbReference type="Proteomes" id="UP000003242">
    <property type="component" value="Unassembled WGS sequence"/>
</dbReference>
<gene>
    <name evidence="11" type="ORF">HMPREF0889_0163</name>
    <name evidence="12" type="ORF">HMPREF1039_0531</name>
</gene>
<dbReference type="GO" id="GO:0051539">
    <property type="term" value="F:4 iron, 4 sulfur cluster binding"/>
    <property type="evidence" value="ECO:0007669"/>
    <property type="project" value="UniProtKB-KW"/>
</dbReference>
<evidence type="ECO:0000313" key="14">
    <source>
        <dbReference type="Proteomes" id="UP000004018"/>
    </source>
</evidence>
<accession>D3LUH3</accession>
<name>D3LUH3_9FIRM</name>
<proteinExistence type="predicted"/>
<dbReference type="PANTHER" id="PTHR30002">
    <property type="entry name" value="EPOXYQUEUOSINE REDUCTASE"/>
    <property type="match status" value="1"/>
</dbReference>
<dbReference type="PANTHER" id="PTHR30002:SF4">
    <property type="entry name" value="EPOXYQUEUOSINE REDUCTASE"/>
    <property type="match status" value="1"/>
</dbReference>
<feature type="region of interest" description="Disordered" evidence="9">
    <location>
        <begin position="291"/>
        <end position="317"/>
    </location>
</feature>
<comment type="caution">
    <text evidence="11">The sequence shown here is derived from an EMBL/GenBank/DDBJ whole genome shotgun (WGS) entry which is preliminary data.</text>
</comment>
<dbReference type="Gene3D" id="3.30.70.20">
    <property type="match status" value="1"/>
</dbReference>
<dbReference type="STRING" id="699218.HMPREF0889_0163"/>
<feature type="domain" description="4Fe-4S ferredoxin-type" evidence="10">
    <location>
        <begin position="155"/>
        <end position="187"/>
    </location>
</feature>
<organism evidence="11 13">
    <name type="scientific">Megasphaera lornae</name>
    <dbReference type="NCBI Taxonomy" id="1000568"/>
    <lineage>
        <taxon>Bacteria</taxon>
        <taxon>Bacillati</taxon>
        <taxon>Bacillota</taxon>
        <taxon>Negativicutes</taxon>
        <taxon>Veillonellales</taxon>
        <taxon>Veillonellaceae</taxon>
        <taxon>Megasphaera</taxon>
    </lineage>
</organism>
<dbReference type="SUPFAM" id="SSF54862">
    <property type="entry name" value="4Fe-4S ferredoxins"/>
    <property type="match status" value="1"/>
</dbReference>
<reference evidence="11" key="2">
    <citation type="submission" date="2009-12" db="EMBL/GenBank/DDBJ databases">
        <authorList>
            <person name="Madupu R."/>
            <person name="Durkin A.S."/>
            <person name="Torralba M."/>
            <person name="Methe B."/>
            <person name="Sutton G.G."/>
            <person name="Strausberg R.L."/>
            <person name="Nelson K.E."/>
        </authorList>
    </citation>
    <scope>NUCLEOTIDE SEQUENCE</scope>
    <source>
        <strain evidence="11">28L</strain>
    </source>
</reference>
<dbReference type="EMBL" id="ADGP01000018">
    <property type="protein sequence ID" value="EFD94161.1"/>
    <property type="molecule type" value="Genomic_DNA"/>
</dbReference>
<dbReference type="GO" id="GO:0008616">
    <property type="term" value="P:tRNA queuosine(34) biosynthetic process"/>
    <property type="evidence" value="ECO:0007669"/>
    <property type="project" value="UniProtKB-KW"/>
</dbReference>
<evidence type="ECO:0000256" key="5">
    <source>
        <dbReference type="ARBA" id="ARBA00022785"/>
    </source>
</evidence>
<evidence type="ECO:0000256" key="3">
    <source>
        <dbReference type="ARBA" id="ARBA00022694"/>
    </source>
</evidence>
<feature type="compositionally biased region" description="Basic and acidic residues" evidence="9">
    <location>
        <begin position="304"/>
        <end position="317"/>
    </location>
</feature>
<keyword evidence="4" id="KW-0479">Metal-binding</keyword>
<evidence type="ECO:0000256" key="7">
    <source>
        <dbReference type="ARBA" id="ARBA00023004"/>
    </source>
</evidence>
<keyword evidence="2" id="KW-0963">Cytoplasm</keyword>
<keyword evidence="1" id="KW-0004">4Fe-4S</keyword>
<dbReference type="eggNOG" id="COG1600">
    <property type="taxonomic scope" value="Bacteria"/>
</dbReference>
<dbReference type="Pfam" id="PF08331">
    <property type="entry name" value="QueG_DUF1730"/>
    <property type="match status" value="1"/>
</dbReference>
<sequence length="317" mass="36172">MNSLHIKQFIYQLGIPCVGIAPGQFPAPPPPARPCPLAAGQGAERYEPERLLSPCRSIIVMLFPYYVADPPTANLSLYCRSTDYHLLIRRYLQTVEAYLHQHYPSCRTLSVADTSPLADRYLAYLAGLGFIGDNDCFIHERYGSYCFIGSILTTLPLTPDTPLHRECYHCGACRHACPGHCFDGADYDYRLCKSYLTQKKGSLSLPEIEVLRKTPLIFGCDMCQAVCPHNAEIPETPLNDFKENRIYTLSHEAIASLSNREFQRKYGNRAFAWRGKKILLRNMEYLRLPPSMPEQAHGYTQQQHADENRRTYNKRNE</sequence>
<dbReference type="InterPro" id="IPR017900">
    <property type="entry name" value="4Fe4S_Fe_S_CS"/>
</dbReference>
<dbReference type="GO" id="GO:0052693">
    <property type="term" value="F:epoxyqueuosine reductase activity"/>
    <property type="evidence" value="ECO:0007669"/>
    <property type="project" value="TreeGrafter"/>
</dbReference>
<reference evidence="13" key="1">
    <citation type="submission" date="2009-12" db="EMBL/GenBank/DDBJ databases">
        <title>Sequence of Clostridiales genomosp. BVAB3 str. UPII9-5.</title>
        <authorList>
            <person name="Madupu R."/>
            <person name="Durkin A.S."/>
            <person name="Torralba M."/>
            <person name="Methe B."/>
            <person name="Sutton G.G."/>
            <person name="Strausberg R.L."/>
            <person name="Nelson K.E."/>
        </authorList>
    </citation>
    <scope>NUCLEOTIDE SEQUENCE [LARGE SCALE GENOMIC DNA]</scope>
    <source>
        <strain evidence="13">28L</strain>
    </source>
</reference>
<dbReference type="GO" id="GO:0046872">
    <property type="term" value="F:metal ion binding"/>
    <property type="evidence" value="ECO:0007669"/>
    <property type="project" value="UniProtKB-KW"/>
</dbReference>
<evidence type="ECO:0000259" key="10">
    <source>
        <dbReference type="PROSITE" id="PS51379"/>
    </source>
</evidence>
<evidence type="ECO:0000256" key="4">
    <source>
        <dbReference type="ARBA" id="ARBA00022723"/>
    </source>
</evidence>
<keyword evidence="14" id="KW-1185">Reference proteome</keyword>
<evidence type="ECO:0000313" key="11">
    <source>
        <dbReference type="EMBL" id="EFD94161.1"/>
    </source>
</evidence>
<dbReference type="Proteomes" id="UP000004018">
    <property type="component" value="Unassembled WGS sequence"/>
</dbReference>
<protein>
    <submittedName>
        <fullName evidence="11">Iron-sulfur cluster-binding protein</fullName>
    </submittedName>
</protein>
<dbReference type="EMBL" id="AFIJ01000039">
    <property type="protein sequence ID" value="EGL39241.1"/>
    <property type="molecule type" value="Genomic_DNA"/>
</dbReference>
<keyword evidence="3" id="KW-0819">tRNA processing</keyword>
<dbReference type="Pfam" id="PF13484">
    <property type="entry name" value="Fer4_16"/>
    <property type="match status" value="1"/>
</dbReference>
<dbReference type="InterPro" id="IPR017896">
    <property type="entry name" value="4Fe4S_Fe-S-bd"/>
</dbReference>
<dbReference type="InterPro" id="IPR004453">
    <property type="entry name" value="QueG"/>
</dbReference>
<keyword evidence="6" id="KW-0560">Oxidoreductase</keyword>
<keyword evidence="5" id="KW-0671">Queuosine biosynthesis</keyword>
<dbReference type="OrthoDB" id="9784571at2"/>
<reference evidence="12 14" key="3">
    <citation type="submission" date="2011-04" db="EMBL/GenBank/DDBJ databases">
        <authorList>
            <person name="Harkins D.M."/>
            <person name="Madupu R."/>
            <person name="Durkin A.S."/>
            <person name="Torralba M."/>
            <person name="Methe B."/>
            <person name="Sutton G.G."/>
            <person name="Nelson K.E."/>
        </authorList>
    </citation>
    <scope>NUCLEOTIDE SEQUENCE [LARGE SCALE GENOMIC DNA]</scope>
    <source>
        <strain evidence="12 14">UPII 199-6</strain>
    </source>
</reference>
<dbReference type="InterPro" id="IPR013542">
    <property type="entry name" value="QueG_DUF1730"/>
</dbReference>
<evidence type="ECO:0000313" key="13">
    <source>
        <dbReference type="Proteomes" id="UP000003242"/>
    </source>
</evidence>
<dbReference type="PROSITE" id="PS51379">
    <property type="entry name" value="4FE4S_FER_2"/>
    <property type="match status" value="1"/>
</dbReference>
<evidence type="ECO:0000256" key="1">
    <source>
        <dbReference type="ARBA" id="ARBA00022485"/>
    </source>
</evidence>
<evidence type="ECO:0000256" key="8">
    <source>
        <dbReference type="ARBA" id="ARBA00023014"/>
    </source>
</evidence>
<dbReference type="PROSITE" id="PS00198">
    <property type="entry name" value="4FE4S_FER_1"/>
    <property type="match status" value="1"/>
</dbReference>
<dbReference type="AlphaFoldDB" id="D3LUH3"/>
<evidence type="ECO:0000256" key="2">
    <source>
        <dbReference type="ARBA" id="ARBA00022490"/>
    </source>
</evidence>
<dbReference type="RefSeq" id="WP_007391673.1">
    <property type="nucleotide sequence ID" value="NZ_ADGP01000018.1"/>
</dbReference>
<keyword evidence="8" id="KW-0411">Iron-sulfur</keyword>